<dbReference type="InterPro" id="IPR008271">
    <property type="entry name" value="Ser/Thr_kinase_AS"/>
</dbReference>
<dbReference type="SMART" id="SM00220">
    <property type="entry name" value="S_TKc"/>
    <property type="match status" value="1"/>
</dbReference>
<keyword evidence="3" id="KW-0418">Kinase</keyword>
<evidence type="ECO:0000256" key="4">
    <source>
        <dbReference type="ARBA" id="ARBA00022840"/>
    </source>
</evidence>
<evidence type="ECO:0000256" key="6">
    <source>
        <dbReference type="SAM" id="MobiDB-lite"/>
    </source>
</evidence>
<dbReference type="InterPro" id="IPR000719">
    <property type="entry name" value="Prot_kinase_dom"/>
</dbReference>
<dbReference type="Gene3D" id="3.30.200.20">
    <property type="entry name" value="Phosphorylase Kinase, domain 1"/>
    <property type="match status" value="1"/>
</dbReference>
<dbReference type="PROSITE" id="PS50011">
    <property type="entry name" value="PROTEIN_KINASE_DOM"/>
    <property type="match status" value="1"/>
</dbReference>
<evidence type="ECO:0000256" key="1">
    <source>
        <dbReference type="ARBA" id="ARBA00022679"/>
    </source>
</evidence>
<dbReference type="GO" id="GO:0004672">
    <property type="term" value="F:protein kinase activity"/>
    <property type="evidence" value="ECO:0007669"/>
    <property type="project" value="InterPro"/>
</dbReference>
<dbReference type="SUPFAM" id="SSF56112">
    <property type="entry name" value="Protein kinase-like (PK-like)"/>
    <property type="match status" value="1"/>
</dbReference>
<name>A0A7R9Z669_9CHLO</name>
<dbReference type="PROSITE" id="PS00107">
    <property type="entry name" value="PROTEIN_KINASE_ATP"/>
    <property type="match status" value="1"/>
</dbReference>
<dbReference type="PROSITE" id="PS00108">
    <property type="entry name" value="PROTEIN_KINASE_ST"/>
    <property type="match status" value="1"/>
</dbReference>
<dbReference type="Gene3D" id="1.10.510.10">
    <property type="entry name" value="Transferase(Phosphotransferase) domain 1"/>
    <property type="match status" value="1"/>
</dbReference>
<dbReference type="GO" id="GO:0005524">
    <property type="term" value="F:ATP binding"/>
    <property type="evidence" value="ECO:0007669"/>
    <property type="project" value="UniProtKB-UniRule"/>
</dbReference>
<dbReference type="Pfam" id="PF00069">
    <property type="entry name" value="Pkinase"/>
    <property type="match status" value="1"/>
</dbReference>
<protein>
    <recommendedName>
        <fullName evidence="7">Protein kinase domain-containing protein</fullName>
    </recommendedName>
</protein>
<organism evidence="8">
    <name type="scientific">Chlamydomonas euryale</name>
    <dbReference type="NCBI Taxonomy" id="1486919"/>
    <lineage>
        <taxon>Eukaryota</taxon>
        <taxon>Viridiplantae</taxon>
        <taxon>Chlorophyta</taxon>
        <taxon>core chlorophytes</taxon>
        <taxon>Chlorophyceae</taxon>
        <taxon>CS clade</taxon>
        <taxon>Chlamydomonadales</taxon>
        <taxon>Chlamydomonadaceae</taxon>
        <taxon>Chlamydomonas</taxon>
    </lineage>
</organism>
<keyword evidence="4 5" id="KW-0067">ATP-binding</keyword>
<dbReference type="InterPro" id="IPR017441">
    <property type="entry name" value="Protein_kinase_ATP_BS"/>
</dbReference>
<feature type="binding site" evidence="5">
    <location>
        <position position="63"/>
    </location>
    <ligand>
        <name>ATP</name>
        <dbReference type="ChEBI" id="CHEBI:30616"/>
    </ligand>
</feature>
<reference evidence="8" key="1">
    <citation type="submission" date="2021-01" db="EMBL/GenBank/DDBJ databases">
        <authorList>
            <person name="Corre E."/>
            <person name="Pelletier E."/>
            <person name="Niang G."/>
            <person name="Scheremetjew M."/>
            <person name="Finn R."/>
            <person name="Kale V."/>
            <person name="Holt S."/>
            <person name="Cochrane G."/>
            <person name="Meng A."/>
            <person name="Brown T."/>
            <person name="Cohen L."/>
        </authorList>
    </citation>
    <scope>NUCLEOTIDE SEQUENCE</scope>
    <source>
        <strain evidence="8">CCMP219</strain>
    </source>
</reference>
<dbReference type="PANTHER" id="PTHR24055">
    <property type="entry name" value="MITOGEN-ACTIVATED PROTEIN KINASE"/>
    <property type="match status" value="1"/>
</dbReference>
<feature type="compositionally biased region" description="Pro residues" evidence="6">
    <location>
        <begin position="549"/>
        <end position="558"/>
    </location>
</feature>
<dbReference type="EMBL" id="HBEC01040715">
    <property type="protein sequence ID" value="CAD8307027.1"/>
    <property type="molecule type" value="Transcribed_RNA"/>
</dbReference>
<evidence type="ECO:0000259" key="7">
    <source>
        <dbReference type="PROSITE" id="PS50011"/>
    </source>
</evidence>
<feature type="region of interest" description="Disordered" evidence="6">
    <location>
        <begin position="198"/>
        <end position="220"/>
    </location>
</feature>
<evidence type="ECO:0000256" key="3">
    <source>
        <dbReference type="ARBA" id="ARBA00022777"/>
    </source>
</evidence>
<keyword evidence="2 5" id="KW-0547">Nucleotide-binding</keyword>
<dbReference type="InterPro" id="IPR050117">
    <property type="entry name" value="MAPK"/>
</dbReference>
<gene>
    <name evidence="8" type="ORF">CEUR00632_LOCUS18917</name>
</gene>
<evidence type="ECO:0000256" key="5">
    <source>
        <dbReference type="PROSITE-ProRule" id="PRU10141"/>
    </source>
</evidence>
<dbReference type="InterPro" id="IPR011009">
    <property type="entry name" value="Kinase-like_dom_sf"/>
</dbReference>
<proteinExistence type="predicted"/>
<sequence length="806" mass="86839">MAAGLVTAAQDEPGTYFVTEPRGATNCWQVGTRYRLLRVLGQGSFSCVCLAEDAETGEQVALKRVGDVFHSAENARRCLREVCIMRRLQHPNIVQLKDAFVKPCQTGRMFYRRGEWVSMSLDLYMAMEYCPHGDLFSLHGQLSDADVQYIMWQLLSAVRYLHANRVWHRDVKSANVLLASERGRRVVKLADFGSARSASLPHMAPEPRRPHNGSGARVDRSGSESDLVACASEAGGFKAPLTRTVCTPCYRAPEVIMSRGEYSSALDMWSVGCVFGELLQRQAALGDAPVPALKVAPVFALTEDALMRTPGAGEHYMDEPALPGSKGTRRELDILFDVIGTPPWKSIKAVPMAEWRQYLGRIPARAPSLMRRFGASGEVALDLLARLLAFDPGMRACADEAISHEYFSKMGSIELPWFWEEEADHEDIAARLAHASSGGADAGIKRAAEERRSLAQTDIAEETPTWELARTCSRSSDAAEAVLGLAAAVAESPDPGTPTAALATLAAISLADARTSPARARGADGARAFASARHVGDPGAGLDHEVAPAPQPDNVSPPPDKRQRLSPPPQPSFHEISDPSEALAALETEMAETEALACAADAGGMRLSCNSALREMLELECKRVAESVLNHRTQQREVPVTSQVPDVLRSHCPGCSRAGGRAASPHSGTFGVGTQAQESASFPPSGLDSSMLMAQRLAAVGRLRLRPHACHRCHLRPDSGVAQDPSIIGLERIPHHADAEMASADAEAHLRPNRHGEWGGAFTLSGDMAAHAGPMWGVSLTHCGAREAEVAADPLLLEAVRRQHAR</sequence>
<accession>A0A7R9Z669</accession>
<feature type="region of interest" description="Disordered" evidence="6">
    <location>
        <begin position="533"/>
        <end position="576"/>
    </location>
</feature>
<dbReference type="AlphaFoldDB" id="A0A7R9Z669"/>
<feature type="domain" description="Protein kinase" evidence="7">
    <location>
        <begin position="34"/>
        <end position="407"/>
    </location>
</feature>
<feature type="compositionally biased region" description="Polar residues" evidence="6">
    <location>
        <begin position="672"/>
        <end position="682"/>
    </location>
</feature>
<evidence type="ECO:0000256" key="2">
    <source>
        <dbReference type="ARBA" id="ARBA00022741"/>
    </source>
</evidence>
<keyword evidence="1" id="KW-0808">Transferase</keyword>
<feature type="region of interest" description="Disordered" evidence="6">
    <location>
        <begin position="658"/>
        <end position="685"/>
    </location>
</feature>
<evidence type="ECO:0000313" key="8">
    <source>
        <dbReference type="EMBL" id="CAD8307027.1"/>
    </source>
</evidence>